<accession>A0A4T0WIV1</accession>
<dbReference type="Proteomes" id="UP000305883">
    <property type="component" value="Unassembled WGS sequence"/>
</dbReference>
<feature type="signal peptide" evidence="1">
    <location>
        <begin position="1"/>
        <end position="20"/>
    </location>
</feature>
<name>A0A4T0WIV1_9PEZI</name>
<organism evidence="2 3">
    <name type="scientific">Colletotrichum higginsianum</name>
    <dbReference type="NCBI Taxonomy" id="80884"/>
    <lineage>
        <taxon>Eukaryota</taxon>
        <taxon>Fungi</taxon>
        <taxon>Dikarya</taxon>
        <taxon>Ascomycota</taxon>
        <taxon>Pezizomycotina</taxon>
        <taxon>Sordariomycetes</taxon>
        <taxon>Hypocreomycetidae</taxon>
        <taxon>Glomerellales</taxon>
        <taxon>Glomerellaceae</taxon>
        <taxon>Colletotrichum</taxon>
        <taxon>Colletotrichum destructivum species complex</taxon>
    </lineage>
</organism>
<dbReference type="AlphaFoldDB" id="A0A4T0WIV1"/>
<gene>
    <name evidence="2" type="ORF">CH35J_000370</name>
</gene>
<sequence length="197" mass="21318">MRVLAIYKLACLLLTSQALALPVENSLEKRAQNIIIGYRTVSETQAARYNRAGTLTDDGNLIGTQIGSGVYTTPMRGGWPGTSSSWYCVIMADSAAMDKVYKARIPETFRDKSIWFRGGATVDAYIKLVAPAANPKKTIGISKISGKEDDLQMVIPPGLLNSNRGGLGITAACRETIDELPAVIVDYDDWVKVFGSP</sequence>
<dbReference type="EMBL" id="MWPZ01000001">
    <property type="protein sequence ID" value="TID06777.1"/>
    <property type="molecule type" value="Genomic_DNA"/>
</dbReference>
<comment type="caution">
    <text evidence="2">The sequence shown here is derived from an EMBL/GenBank/DDBJ whole genome shotgun (WGS) entry which is preliminary data.</text>
</comment>
<feature type="chain" id="PRO_5020624665" evidence="1">
    <location>
        <begin position="21"/>
        <end position="197"/>
    </location>
</feature>
<evidence type="ECO:0000256" key="1">
    <source>
        <dbReference type="SAM" id="SignalP"/>
    </source>
</evidence>
<reference evidence="2 3" key="1">
    <citation type="journal article" date="2019" name="Genome Biol. Evol.">
        <title>Genomic Plasticity Mediated by Transposable Elements in the Plant Pathogenic Fungus Colletotrichum higginsianum.</title>
        <authorList>
            <person name="Tsushima A."/>
            <person name="Gan P."/>
            <person name="Kumakura N."/>
            <person name="Narusaka M."/>
            <person name="Takano Y."/>
            <person name="Narusaka Y."/>
            <person name="Shirasu K."/>
        </authorList>
    </citation>
    <scope>NUCLEOTIDE SEQUENCE [LARGE SCALE GENOMIC DNA]</scope>
    <source>
        <strain evidence="2 3">MAFF305635-RFP</strain>
    </source>
</reference>
<dbReference type="Pfam" id="PF19287">
    <property type="entry name" value="DUF5910"/>
    <property type="match status" value="1"/>
</dbReference>
<evidence type="ECO:0000313" key="3">
    <source>
        <dbReference type="Proteomes" id="UP000305883"/>
    </source>
</evidence>
<dbReference type="InterPro" id="IPR045564">
    <property type="entry name" value="DUF5910"/>
</dbReference>
<proteinExistence type="predicted"/>
<keyword evidence="1" id="KW-0732">Signal</keyword>
<protein>
    <submittedName>
        <fullName evidence="2">Uncharacterized protein</fullName>
    </submittedName>
</protein>
<evidence type="ECO:0000313" key="2">
    <source>
        <dbReference type="EMBL" id="TID06777.1"/>
    </source>
</evidence>
<dbReference type="OrthoDB" id="4540223at2759"/>